<dbReference type="AlphaFoldDB" id="A0A2H6KHY6"/>
<comment type="caution">
    <text evidence="2">The sequence shown here is derived from an EMBL/GenBank/DDBJ whole genome shotgun (WGS) entry which is preliminary data.</text>
</comment>
<name>A0A2H6KHY6_9APIC</name>
<dbReference type="VEuPathDB" id="PiroplasmaDB:BOVATA_040930"/>
<proteinExistence type="predicted"/>
<evidence type="ECO:0000313" key="2">
    <source>
        <dbReference type="EMBL" id="GBE62600.1"/>
    </source>
</evidence>
<dbReference type="RefSeq" id="XP_028868843.1">
    <property type="nucleotide sequence ID" value="XM_029013010.1"/>
</dbReference>
<evidence type="ECO:0000256" key="1">
    <source>
        <dbReference type="SAM" id="Phobius"/>
    </source>
</evidence>
<dbReference type="Proteomes" id="UP000236319">
    <property type="component" value="Unassembled WGS sequence"/>
</dbReference>
<keyword evidence="1" id="KW-0812">Transmembrane</keyword>
<accession>A0A2H6KHY6</accession>
<protein>
    <submittedName>
        <fullName evidence="2">Chitin bind 4 domain containing protein</fullName>
    </submittedName>
</protein>
<keyword evidence="3" id="KW-1185">Reference proteome</keyword>
<reference evidence="2 3" key="1">
    <citation type="journal article" date="2017" name="BMC Genomics">
        <title>Whole-genome assembly of Babesia ovata and comparative genomics between closely related pathogens.</title>
        <authorList>
            <person name="Yamagishi J."/>
            <person name="Asada M."/>
            <person name="Hakimi H."/>
            <person name="Tanaka T.Q."/>
            <person name="Sugimoto C."/>
            <person name="Kawazu S."/>
        </authorList>
    </citation>
    <scope>NUCLEOTIDE SEQUENCE [LARGE SCALE GENOMIC DNA]</scope>
    <source>
        <strain evidence="2 3">Miyake</strain>
    </source>
</reference>
<dbReference type="EMBL" id="BDSA01000005">
    <property type="protein sequence ID" value="GBE62600.1"/>
    <property type="molecule type" value="Genomic_DNA"/>
</dbReference>
<keyword evidence="1" id="KW-1133">Transmembrane helix</keyword>
<sequence>MMKFLEVSDTNLTKFTGNDIPVPEPQKMDIPVPPSLAEGSVIPDPNLLKSGSSIPSATLDTPLPPVHIEVNKLTTPEGVLKSDITQAPSLPTVHFIDAALPNNAYQEMDSSDPSVWGNFKNYGFDIFPETGVCRNPWYVADASTTTITPTPSPPPGSDHLPPPKTVREMLHWLVGMTQYGYVGIIEKHVRSLLREYNNDVSQPSDALDVTGDPTQLTASHVTSKLTEACLYAATVLHKIKYKGSKDAPTTLNFTSEYRKLHYSSNPARLLCQLRDYAYACCHQLAFLKSQCSREQSQGGWQDCYYDSGLSSPKSPLQAFLTDAPDSIFKTHPFDPCNICLKSRVNMGFKHSDLPATHETGKHISTILSPSCGGDDPLLTLSSYLSCLTGRTPRTAGEIVSFFHNFGNELHSSSSQLSRLGTSLTDQHNDCPRWDCLKESDADTVRDLRGSDASNSIHDHNHNHDKGHPKTLSTLLGCDANNSHCPQLLSPITYRTYALYSSTFAHTYLSWTAYLADRLYESLVKLHCDLKDLQCHDSNSKSLHQCDNALPLLYSHGFTPPEGMPSSQLKCSDVISKLEEVLSGKPIADLMTAMDNFLYGIRAPFLYTVFTLWLIATLYILHSLLYRMDVMRIRSHLLTTRASHLIDVKALLAGSRRMLSLYKDVDYFDDDFHS</sequence>
<dbReference type="GeneID" id="39876370"/>
<organism evidence="2 3">
    <name type="scientific">Babesia ovata</name>
    <dbReference type="NCBI Taxonomy" id="189622"/>
    <lineage>
        <taxon>Eukaryota</taxon>
        <taxon>Sar</taxon>
        <taxon>Alveolata</taxon>
        <taxon>Apicomplexa</taxon>
        <taxon>Aconoidasida</taxon>
        <taxon>Piroplasmida</taxon>
        <taxon>Babesiidae</taxon>
        <taxon>Babesia</taxon>
    </lineage>
</organism>
<feature type="transmembrane region" description="Helical" evidence="1">
    <location>
        <begin position="604"/>
        <end position="625"/>
    </location>
</feature>
<evidence type="ECO:0000313" key="3">
    <source>
        <dbReference type="Proteomes" id="UP000236319"/>
    </source>
</evidence>
<keyword evidence="1" id="KW-0472">Membrane</keyword>
<gene>
    <name evidence="2" type="ORF">BOVATA_040930</name>
</gene>